<reference evidence="2 3" key="1">
    <citation type="submission" date="2015-04" db="EMBL/GenBank/DDBJ databases">
        <title>Whole genome shotgun sequence of Flavihumibacter petaseus NBRC 106054.</title>
        <authorList>
            <person name="Miyazawa S."/>
            <person name="Hosoyama A."/>
            <person name="Hashimoto M."/>
            <person name="Noguchi M."/>
            <person name="Tsuchikane K."/>
            <person name="Ohji S."/>
            <person name="Yamazoe A."/>
            <person name="Ichikawa N."/>
            <person name="Kimura A."/>
            <person name="Fujita N."/>
        </authorList>
    </citation>
    <scope>NUCLEOTIDE SEQUENCE [LARGE SCALE GENOMIC DNA]</scope>
    <source>
        <strain evidence="2 3">NBRC 106054</strain>
    </source>
</reference>
<dbReference type="OrthoDB" id="9810372at2"/>
<dbReference type="EMBL" id="BBWV01000001">
    <property type="protein sequence ID" value="GAO42715.1"/>
    <property type="molecule type" value="Genomic_DNA"/>
</dbReference>
<gene>
    <name evidence="2" type="ORF">FPE01S_01_17310</name>
</gene>
<evidence type="ECO:0000256" key="1">
    <source>
        <dbReference type="ARBA" id="ARBA00006479"/>
    </source>
</evidence>
<dbReference type="PANTHER" id="PTHR18964">
    <property type="entry name" value="ROK (REPRESSOR, ORF, KINASE) FAMILY"/>
    <property type="match status" value="1"/>
</dbReference>
<dbReference type="InterPro" id="IPR043129">
    <property type="entry name" value="ATPase_NBD"/>
</dbReference>
<evidence type="ECO:0000313" key="3">
    <source>
        <dbReference type="Proteomes" id="UP000033121"/>
    </source>
</evidence>
<dbReference type="Proteomes" id="UP000033121">
    <property type="component" value="Unassembled WGS sequence"/>
</dbReference>
<dbReference type="Pfam" id="PF00480">
    <property type="entry name" value="ROK"/>
    <property type="match status" value="1"/>
</dbReference>
<evidence type="ECO:0000313" key="2">
    <source>
        <dbReference type="EMBL" id="GAO42715.1"/>
    </source>
</evidence>
<dbReference type="AlphaFoldDB" id="A0A0E9N010"/>
<dbReference type="CDD" id="cd23763">
    <property type="entry name" value="ASKHA_ATPase_ROK"/>
    <property type="match status" value="1"/>
</dbReference>
<dbReference type="InterPro" id="IPR000600">
    <property type="entry name" value="ROK"/>
</dbReference>
<accession>A0A0E9N010</accession>
<name>A0A0E9N010_9BACT</name>
<keyword evidence="3" id="KW-1185">Reference proteome</keyword>
<sequence length="277" mass="29821">MIIGVDLGGTNARAGLVDNGRILQTEQAVLSNKTSLDDTLEQLFSVIEPLSRHDIEGIGIGVPSVVDVERGIVYDVVNIPSWKKVELKKILEDRFGRPVYVNNDVNCLAMGEKMFGQAAPFKSFVTIGIGTGLGAAIVIDNKLHSGLYCGAGEIGYIPYLDKNLEYYGSGMYFEGPGTSAHQAYLSAVNGDAAALEQWASYGRHLGEVMKIVLYTYAPEAIIIGGGLSNAFRFFENAMYDSMKDFLFQSTLSEVKILCSSLENIAIVGAAALVGSNK</sequence>
<dbReference type="Gene3D" id="3.30.420.40">
    <property type="match status" value="2"/>
</dbReference>
<proteinExistence type="inferred from homology"/>
<organism evidence="2 3">
    <name type="scientific">Flavihumibacter petaseus NBRC 106054</name>
    <dbReference type="NCBI Taxonomy" id="1220578"/>
    <lineage>
        <taxon>Bacteria</taxon>
        <taxon>Pseudomonadati</taxon>
        <taxon>Bacteroidota</taxon>
        <taxon>Chitinophagia</taxon>
        <taxon>Chitinophagales</taxon>
        <taxon>Chitinophagaceae</taxon>
        <taxon>Flavihumibacter</taxon>
    </lineage>
</organism>
<comment type="similarity">
    <text evidence="1">Belongs to the ROK (NagC/XylR) family.</text>
</comment>
<dbReference type="PANTHER" id="PTHR18964:SF149">
    <property type="entry name" value="BIFUNCTIONAL UDP-N-ACETYLGLUCOSAMINE 2-EPIMERASE_N-ACETYLMANNOSAMINE KINASE"/>
    <property type="match status" value="1"/>
</dbReference>
<dbReference type="SUPFAM" id="SSF53067">
    <property type="entry name" value="Actin-like ATPase domain"/>
    <property type="match status" value="1"/>
</dbReference>
<evidence type="ECO:0008006" key="4">
    <source>
        <dbReference type="Google" id="ProtNLM"/>
    </source>
</evidence>
<dbReference type="RefSeq" id="WP_046368347.1">
    <property type="nucleotide sequence ID" value="NZ_BBWV01000001.1"/>
</dbReference>
<dbReference type="STRING" id="1220578.FPE01S_01_17310"/>
<protein>
    <recommendedName>
        <fullName evidence="4">Glucokinase</fullName>
    </recommendedName>
</protein>
<comment type="caution">
    <text evidence="2">The sequence shown here is derived from an EMBL/GenBank/DDBJ whole genome shotgun (WGS) entry which is preliminary data.</text>
</comment>